<sequence length="81" mass="9248">MLVRPIALVKQHNHLLTLPFNHRCKPGYPLFEIFRAFGIKQQKYNAGTSYFLVTPFDTNHLYGLLGIPYPGSIDETKANTI</sequence>
<reference evidence="1" key="1">
    <citation type="submission" date="2019-08" db="EMBL/GenBank/DDBJ databases">
        <authorList>
            <person name="Kucharzyk K."/>
            <person name="Murdoch R.W."/>
            <person name="Higgins S."/>
            <person name="Loffler F."/>
        </authorList>
    </citation>
    <scope>NUCLEOTIDE SEQUENCE</scope>
</reference>
<accession>A0A645B1H0</accession>
<dbReference type="EMBL" id="VSSQ01017198">
    <property type="protein sequence ID" value="MPM59257.1"/>
    <property type="molecule type" value="Genomic_DNA"/>
</dbReference>
<gene>
    <name evidence="1" type="ORF">SDC9_106097</name>
</gene>
<organism evidence="1">
    <name type="scientific">bioreactor metagenome</name>
    <dbReference type="NCBI Taxonomy" id="1076179"/>
    <lineage>
        <taxon>unclassified sequences</taxon>
        <taxon>metagenomes</taxon>
        <taxon>ecological metagenomes</taxon>
    </lineage>
</organism>
<protein>
    <submittedName>
        <fullName evidence="1">Uncharacterized protein</fullName>
    </submittedName>
</protein>
<evidence type="ECO:0000313" key="1">
    <source>
        <dbReference type="EMBL" id="MPM59257.1"/>
    </source>
</evidence>
<proteinExistence type="predicted"/>
<name>A0A645B1H0_9ZZZZ</name>
<dbReference type="AlphaFoldDB" id="A0A645B1H0"/>
<comment type="caution">
    <text evidence="1">The sequence shown here is derived from an EMBL/GenBank/DDBJ whole genome shotgun (WGS) entry which is preliminary data.</text>
</comment>